<feature type="domain" description="ABC transporter" evidence="4">
    <location>
        <begin position="2"/>
        <end position="226"/>
    </location>
</feature>
<dbReference type="SMART" id="SM00382">
    <property type="entry name" value="AAA"/>
    <property type="match status" value="1"/>
</dbReference>
<dbReference type="InterPro" id="IPR003593">
    <property type="entry name" value="AAA+_ATPase"/>
</dbReference>
<evidence type="ECO:0000256" key="2">
    <source>
        <dbReference type="ARBA" id="ARBA00022741"/>
    </source>
</evidence>
<evidence type="ECO:0000256" key="3">
    <source>
        <dbReference type="ARBA" id="ARBA00022840"/>
    </source>
</evidence>
<dbReference type="GO" id="GO:0016887">
    <property type="term" value="F:ATP hydrolysis activity"/>
    <property type="evidence" value="ECO:0007669"/>
    <property type="project" value="InterPro"/>
</dbReference>
<dbReference type="SUPFAM" id="SSF52540">
    <property type="entry name" value="P-loop containing nucleoside triphosphate hydrolases"/>
    <property type="match status" value="1"/>
</dbReference>
<accession>A0A233V6L8</accession>
<proteinExistence type="predicted"/>
<evidence type="ECO:0000259" key="4">
    <source>
        <dbReference type="PROSITE" id="PS50893"/>
    </source>
</evidence>
<dbReference type="PANTHER" id="PTHR42939:SF1">
    <property type="entry name" value="ABC TRANSPORTER ATP-BINDING PROTEIN ALBC-RELATED"/>
    <property type="match status" value="1"/>
</dbReference>
<dbReference type="EMBL" id="NDYC01000015">
    <property type="protein sequence ID" value="OXZ28039.1"/>
    <property type="molecule type" value="Genomic_DNA"/>
</dbReference>
<organism evidence="5 6">
    <name type="scientific">Finegoldia magna</name>
    <name type="common">Peptostreptococcus magnus</name>
    <dbReference type="NCBI Taxonomy" id="1260"/>
    <lineage>
        <taxon>Bacteria</taxon>
        <taxon>Bacillati</taxon>
        <taxon>Bacillota</taxon>
        <taxon>Tissierellia</taxon>
        <taxon>Tissierellales</taxon>
        <taxon>Peptoniphilaceae</taxon>
        <taxon>Finegoldia</taxon>
    </lineage>
</organism>
<gene>
    <name evidence="5" type="ORF">B9N49_02830</name>
</gene>
<evidence type="ECO:0000256" key="1">
    <source>
        <dbReference type="ARBA" id="ARBA00022448"/>
    </source>
</evidence>
<dbReference type="CDD" id="cd03230">
    <property type="entry name" value="ABC_DR_subfamily_A"/>
    <property type="match status" value="1"/>
</dbReference>
<dbReference type="PROSITE" id="PS50893">
    <property type="entry name" value="ABC_TRANSPORTER_2"/>
    <property type="match status" value="1"/>
</dbReference>
<keyword evidence="2" id="KW-0547">Nucleotide-binding</keyword>
<dbReference type="PANTHER" id="PTHR42939">
    <property type="entry name" value="ABC TRANSPORTER ATP-BINDING PROTEIN ALBC-RELATED"/>
    <property type="match status" value="1"/>
</dbReference>
<dbReference type="GO" id="GO:0005524">
    <property type="term" value="F:ATP binding"/>
    <property type="evidence" value="ECO:0007669"/>
    <property type="project" value="UniProtKB-KW"/>
</dbReference>
<reference evidence="6" key="1">
    <citation type="submission" date="2017-04" db="EMBL/GenBank/DDBJ databases">
        <title>Finegoldia magna isolated from orthopedic joint implant-associated infections.</title>
        <authorList>
            <person name="Bjorklund S."/>
            <person name="Bruggemann H."/>
            <person name="Jensen A."/>
            <person name="Hellmark B."/>
            <person name="Soderquist B."/>
        </authorList>
    </citation>
    <scope>NUCLEOTIDE SEQUENCE [LARGE SCALE GENOMIC DNA]</scope>
    <source>
        <strain evidence="6">CCUG 54800</strain>
    </source>
</reference>
<dbReference type="RefSeq" id="WP_094205441.1">
    <property type="nucleotide sequence ID" value="NZ_NDYC01000015.1"/>
</dbReference>
<dbReference type="InterPro" id="IPR003439">
    <property type="entry name" value="ABC_transporter-like_ATP-bd"/>
</dbReference>
<sequence>MLEIKGLNKSYGENEVLKDLNLKLDKPGIYALVGPNGIGKTTLMDIISDLTKYDSGEIKVNDIDNKNPEIFRHLSYARSLDMLYDNLTGLDHFIFAKNSRHVSDGKFEEVLNIFKVHNFMKRKVSTYSLGQKQKTLLTYFFMGDYDIYIMDEPVTGLDPTSVILLRNYLLKLKDDGKIVVLSSHTLSEVDKLTDDVMFLVDKKIAFENLSEILKEQYKVVTSDSENQRVVNIVAKNDLDESLKKFMADGLIIDSIEKSDYTTEDRYIELYTK</sequence>
<dbReference type="Pfam" id="PF00005">
    <property type="entry name" value="ABC_tran"/>
    <property type="match status" value="1"/>
</dbReference>
<dbReference type="Proteomes" id="UP000215413">
    <property type="component" value="Unassembled WGS sequence"/>
</dbReference>
<keyword evidence="1" id="KW-0813">Transport</keyword>
<dbReference type="AlphaFoldDB" id="A0A233V6L8"/>
<dbReference type="Gene3D" id="3.40.50.300">
    <property type="entry name" value="P-loop containing nucleotide triphosphate hydrolases"/>
    <property type="match status" value="1"/>
</dbReference>
<evidence type="ECO:0000313" key="6">
    <source>
        <dbReference type="Proteomes" id="UP000215413"/>
    </source>
</evidence>
<dbReference type="InterPro" id="IPR051782">
    <property type="entry name" value="ABC_Transporter_VariousFunc"/>
</dbReference>
<name>A0A233V6L8_FINMA</name>
<comment type="caution">
    <text evidence="5">The sequence shown here is derived from an EMBL/GenBank/DDBJ whole genome shotgun (WGS) entry which is preliminary data.</text>
</comment>
<evidence type="ECO:0000313" key="5">
    <source>
        <dbReference type="EMBL" id="OXZ28039.1"/>
    </source>
</evidence>
<keyword evidence="3 5" id="KW-0067">ATP-binding</keyword>
<protein>
    <submittedName>
        <fullName evidence="5">ABC transporter ATP-binding protein</fullName>
    </submittedName>
</protein>
<dbReference type="InterPro" id="IPR027417">
    <property type="entry name" value="P-loop_NTPase"/>
</dbReference>